<keyword evidence="4" id="KW-1185">Reference proteome</keyword>
<evidence type="ECO:0000313" key="3">
    <source>
        <dbReference type="EMBL" id="BCX90007.1"/>
    </source>
</evidence>
<feature type="domain" description="Bacterial mobilisation" evidence="2">
    <location>
        <begin position="69"/>
        <end position="108"/>
    </location>
</feature>
<dbReference type="KEGG" id="meiy:MIN45_PP21"/>
<dbReference type="EMBL" id="AP024719">
    <property type="protein sequence ID" value="BCX90007.1"/>
    <property type="molecule type" value="Genomic_DNA"/>
</dbReference>
<evidence type="ECO:0000259" key="2">
    <source>
        <dbReference type="Pfam" id="PF05713"/>
    </source>
</evidence>
<feature type="region of interest" description="Disordered" evidence="1">
    <location>
        <begin position="42"/>
        <end position="66"/>
    </location>
</feature>
<accession>A0AAU9CQT6</accession>
<keyword evidence="3" id="KW-0614">Plasmid</keyword>
<reference evidence="4" key="1">
    <citation type="journal article" date="2024" name="Int. J. Syst. Evol. Microbiol.">
        <title>Methylomarinovum tepidoasis sp. nov., a moderately thermophilic methanotroph of the family Methylothermaceae isolated from a deep-sea hydrothermal field.</title>
        <authorList>
            <person name="Hirayama H."/>
            <person name="Takaki Y."/>
            <person name="Abe M."/>
            <person name="Miyazaki M."/>
            <person name="Uematsu K."/>
            <person name="Matsui Y."/>
            <person name="Takai K."/>
        </authorList>
    </citation>
    <scope>NUCLEOTIDE SEQUENCE [LARGE SCALE GENOMIC DNA]</scope>
    <source>
        <strain evidence="4">IN45</strain>
        <plasmid evidence="4">IN45P</plasmid>
    </source>
</reference>
<evidence type="ECO:0000313" key="4">
    <source>
        <dbReference type="Proteomes" id="UP001321450"/>
    </source>
</evidence>
<sequence>MRFTESDLRCLVEAAESAGLSVSDFVRMRVLAPELGDVEQIEARLTKRRRPQQAPPRRRRHPKADPELIRQLAKIGNNFNQIARWANTYKRSAEAVEIIAGLLAIEAAMRALLAKVSGGDRDAH</sequence>
<gene>
    <name evidence="3" type="ORF">MIN45_PP21</name>
</gene>
<dbReference type="AlphaFoldDB" id="A0AAU9CQT6"/>
<organism evidence="3 4">
    <name type="scientific">Methylomarinovum tepidoasis</name>
    <dbReference type="NCBI Taxonomy" id="2840183"/>
    <lineage>
        <taxon>Bacteria</taxon>
        <taxon>Pseudomonadati</taxon>
        <taxon>Pseudomonadota</taxon>
        <taxon>Gammaproteobacteria</taxon>
        <taxon>Methylococcales</taxon>
        <taxon>Methylothermaceae</taxon>
        <taxon>Methylomarinovum</taxon>
    </lineage>
</organism>
<dbReference type="Proteomes" id="UP001321450">
    <property type="component" value="Plasmid IN45P"/>
</dbReference>
<proteinExistence type="predicted"/>
<protein>
    <recommendedName>
        <fullName evidence="2">Bacterial mobilisation domain-containing protein</fullName>
    </recommendedName>
</protein>
<evidence type="ECO:0000256" key="1">
    <source>
        <dbReference type="SAM" id="MobiDB-lite"/>
    </source>
</evidence>
<name>A0AAU9CQT6_9GAMM</name>
<geneLocation type="plasmid" evidence="3 4">
    <name>IN45P</name>
</geneLocation>
<dbReference type="InterPro" id="IPR008687">
    <property type="entry name" value="MobC"/>
</dbReference>
<dbReference type="Pfam" id="PF05713">
    <property type="entry name" value="MobC"/>
    <property type="match status" value="1"/>
</dbReference>
<feature type="compositionally biased region" description="Basic residues" evidence="1">
    <location>
        <begin position="46"/>
        <end position="62"/>
    </location>
</feature>